<keyword evidence="1" id="KW-0489">Methyltransferase</keyword>
<dbReference type="EMBL" id="FOHN01000005">
    <property type="protein sequence ID" value="SES94080.1"/>
    <property type="molecule type" value="Genomic_DNA"/>
</dbReference>
<evidence type="ECO:0000313" key="1">
    <source>
        <dbReference type="EMBL" id="SES94080.1"/>
    </source>
</evidence>
<dbReference type="OrthoDB" id="86584at2"/>
<evidence type="ECO:0000313" key="2">
    <source>
        <dbReference type="Proteomes" id="UP000199800"/>
    </source>
</evidence>
<proteinExistence type="predicted"/>
<dbReference type="NCBIfam" id="NF038110">
    <property type="entry name" value="Lys_methyl_FliB"/>
    <property type="match status" value="1"/>
</dbReference>
<accession>A0A1I0AIH8</accession>
<gene>
    <name evidence="1" type="ORF">SAMN04487772_105168</name>
</gene>
<dbReference type="AlphaFoldDB" id="A0A1I0AIH8"/>
<name>A0A1I0AIH8_9FIRM</name>
<dbReference type="GO" id="GO:0032259">
    <property type="term" value="P:methylation"/>
    <property type="evidence" value="ECO:0007669"/>
    <property type="project" value="UniProtKB-KW"/>
</dbReference>
<protein>
    <submittedName>
        <fullName evidence="1">Lysine-N-methylase</fullName>
    </submittedName>
</protein>
<keyword evidence="2" id="KW-1185">Reference proteome</keyword>
<keyword evidence="1" id="KW-0808">Transferase</keyword>
<dbReference type="Proteomes" id="UP000199800">
    <property type="component" value="Unassembled WGS sequence"/>
</dbReference>
<dbReference type="STRING" id="29364.SAMN04487772_105168"/>
<dbReference type="RefSeq" id="WP_092477137.1">
    <property type="nucleotide sequence ID" value="NZ_FOHN01000005.1"/>
</dbReference>
<sequence>MKESKIDFYDTFSCIAGECSITCCQEWKIEIDEETLSKWSAFQKQCEESLIEKVEERDGNKIMKLDEDKKCPYLTEQKLCKLVNKFGEESISKTCKVFPRIVHEFSDRKEYSLTSCCPEVVDCLRRREQITLIKEGNRESISLLEEIRRNLVGIMQEKKISVTNGFMIGFYMLLSFLEEKKLNKKSIKVYRKQEILNELQGIIGEMEFHQLDTFDECNELLLDICDNYRKQNLYTAYLETIVKKAEDLLEGYEENWLEKKLKGFEKVLAGYEALIRNYITIEIYNTFLLPDSNLENLIIMLQWIGMEYAVIRQALFLKWLENDCEKLSYEEIRDYIVIISRMTGYDQEDIYEYLKDSFQSVIWEWGYFALMIGNCNF</sequence>
<dbReference type="GO" id="GO:0008168">
    <property type="term" value="F:methyltransferase activity"/>
    <property type="evidence" value="ECO:0007669"/>
    <property type="project" value="UniProtKB-KW"/>
</dbReference>
<organism evidence="1 2">
    <name type="scientific">[Clostridium] polysaccharolyticum</name>
    <dbReference type="NCBI Taxonomy" id="29364"/>
    <lineage>
        <taxon>Bacteria</taxon>
        <taxon>Bacillati</taxon>
        <taxon>Bacillota</taxon>
        <taxon>Clostridia</taxon>
        <taxon>Lachnospirales</taxon>
        <taxon>Lachnospiraceae</taxon>
    </lineage>
</organism>
<reference evidence="1 2" key="1">
    <citation type="submission" date="2016-10" db="EMBL/GenBank/DDBJ databases">
        <authorList>
            <person name="de Groot N.N."/>
        </authorList>
    </citation>
    <scope>NUCLEOTIDE SEQUENCE [LARGE SCALE GENOMIC DNA]</scope>
    <source>
        <strain evidence="1 2">DSM 1801</strain>
    </source>
</reference>